<accession>A0A1G5L4W7</accession>
<reference evidence="3 4" key="1">
    <citation type="submission" date="2016-10" db="EMBL/GenBank/DDBJ databases">
        <authorList>
            <person name="de Groot N.N."/>
        </authorList>
    </citation>
    <scope>NUCLEOTIDE SEQUENCE [LARGE SCALE GENOMIC DNA]</scope>
    <source>
        <strain evidence="3 4">DSM 18978</strain>
    </source>
</reference>
<dbReference type="AlphaFoldDB" id="A0A1G5L4W7"/>
<feature type="transmembrane region" description="Helical" evidence="1">
    <location>
        <begin position="9"/>
        <end position="31"/>
    </location>
</feature>
<keyword evidence="1" id="KW-0812">Transmembrane</keyword>
<dbReference type="Pfam" id="PF08955">
    <property type="entry name" value="BofC_C"/>
    <property type="match status" value="1"/>
</dbReference>
<name>A0A1G5L4W7_9FIRM</name>
<gene>
    <name evidence="3" type="ORF">SAMN03080606_04025</name>
</gene>
<evidence type="ECO:0000313" key="4">
    <source>
        <dbReference type="Proteomes" id="UP000198636"/>
    </source>
</evidence>
<dbReference type="EMBL" id="FMUS01000037">
    <property type="protein sequence ID" value="SCZ07408.1"/>
    <property type="molecule type" value="Genomic_DNA"/>
</dbReference>
<keyword evidence="4" id="KW-1185">Reference proteome</keyword>
<dbReference type="RefSeq" id="WP_176759122.1">
    <property type="nucleotide sequence ID" value="NZ_FMUS01000037.1"/>
</dbReference>
<evidence type="ECO:0000259" key="2">
    <source>
        <dbReference type="Pfam" id="PF08955"/>
    </source>
</evidence>
<evidence type="ECO:0000313" key="3">
    <source>
        <dbReference type="EMBL" id="SCZ07408.1"/>
    </source>
</evidence>
<keyword evidence="1" id="KW-0472">Membrane</keyword>
<protein>
    <submittedName>
        <fullName evidence="3">BofC C-terminal domain-containing protein</fullName>
    </submittedName>
</protein>
<evidence type="ECO:0000256" key="1">
    <source>
        <dbReference type="SAM" id="Phobius"/>
    </source>
</evidence>
<feature type="domain" description="Bypass of forespore C C-terminal" evidence="2">
    <location>
        <begin position="151"/>
        <end position="214"/>
    </location>
</feature>
<keyword evidence="1" id="KW-1133">Transmembrane helix</keyword>
<sequence>MRSRRRTPYFLTFIIAWICFGIVGFLAGYYLHPLFNSDTPEIAIDENEKLPYNDYLHLDEYKENTESEPSDTPVTSYEDSIGTDTKVVFRTLFTSCQSIRDDVIEPLEEIIGLKEGGFRSFAEANFTDWQIVRFSKDEVILFRRKEQICPNHFFVSEQDGFIAIFRFNEAGERILIEKTSLPISVLPAIDQEKLKRGILLNTRDEVNSLLEDYSS</sequence>
<dbReference type="InterPro" id="IPR015050">
    <property type="entry name" value="BofC_C"/>
</dbReference>
<organism evidence="3 4">
    <name type="scientific">Alkaliphilus peptidifermentans DSM 18978</name>
    <dbReference type="NCBI Taxonomy" id="1120976"/>
    <lineage>
        <taxon>Bacteria</taxon>
        <taxon>Bacillati</taxon>
        <taxon>Bacillota</taxon>
        <taxon>Clostridia</taxon>
        <taxon>Peptostreptococcales</taxon>
        <taxon>Natronincolaceae</taxon>
        <taxon>Alkaliphilus</taxon>
    </lineage>
</organism>
<dbReference type="STRING" id="1120976.SAMN03080606_04025"/>
<dbReference type="Proteomes" id="UP000198636">
    <property type="component" value="Unassembled WGS sequence"/>
</dbReference>
<proteinExistence type="predicted"/>